<feature type="transmembrane region" description="Helical" evidence="1">
    <location>
        <begin position="199"/>
        <end position="220"/>
    </location>
</feature>
<feature type="non-terminal residue" evidence="2">
    <location>
        <position position="1"/>
    </location>
</feature>
<evidence type="ECO:0000256" key="1">
    <source>
        <dbReference type="SAM" id="Phobius"/>
    </source>
</evidence>
<evidence type="ECO:0000313" key="3">
    <source>
        <dbReference type="Proteomes" id="UP000749559"/>
    </source>
</evidence>
<sequence>GKCTEAVSPQIIKNDTCMANLFLGRLVKAAQSCNIDVILGEIQDGVSMINGYVLMQNFTGNISMICEDEAEFRQLCVTPSCIVQLPCRCHLRSENQIVHYAPGSCPEQKIINPEVKNVAFLAKFHSTLIEWNFGDSDIEKFAYPPLPSIPKLIDPSKKDKQYKLGLNDVIADLKNQNSWYSISEPPSDLEVLNSSWVQILQFVIAAILLIALIGLTIYLWKQRKVLLKLGSAFISRNFRPKPTNENEIV</sequence>
<keyword evidence="1" id="KW-0472">Membrane</keyword>
<reference evidence="2" key="1">
    <citation type="submission" date="2022-03" db="EMBL/GenBank/DDBJ databases">
        <authorList>
            <person name="Martin C."/>
        </authorList>
    </citation>
    <scope>NUCLEOTIDE SEQUENCE</scope>
</reference>
<dbReference type="AlphaFoldDB" id="A0A8S4QFN4"/>
<keyword evidence="1" id="KW-1133">Transmembrane helix</keyword>
<keyword evidence="1" id="KW-0812">Transmembrane</keyword>
<keyword evidence="3" id="KW-1185">Reference proteome</keyword>
<comment type="caution">
    <text evidence="2">The sequence shown here is derived from an EMBL/GenBank/DDBJ whole genome shotgun (WGS) entry which is preliminary data.</text>
</comment>
<dbReference type="EMBL" id="CAIIXF020000285">
    <property type="protein sequence ID" value="CAH1803150.1"/>
    <property type="molecule type" value="Genomic_DNA"/>
</dbReference>
<name>A0A8S4QFN4_OWEFU</name>
<gene>
    <name evidence="2" type="ORF">OFUS_LOCUS26768</name>
</gene>
<accession>A0A8S4QFN4</accession>
<proteinExistence type="predicted"/>
<evidence type="ECO:0000313" key="2">
    <source>
        <dbReference type="EMBL" id="CAH1803150.1"/>
    </source>
</evidence>
<protein>
    <submittedName>
        <fullName evidence="2">Uncharacterized protein</fullName>
    </submittedName>
</protein>
<dbReference type="Proteomes" id="UP000749559">
    <property type="component" value="Unassembled WGS sequence"/>
</dbReference>
<organism evidence="2 3">
    <name type="scientific">Owenia fusiformis</name>
    <name type="common">Polychaete worm</name>
    <dbReference type="NCBI Taxonomy" id="6347"/>
    <lineage>
        <taxon>Eukaryota</taxon>
        <taxon>Metazoa</taxon>
        <taxon>Spiralia</taxon>
        <taxon>Lophotrochozoa</taxon>
        <taxon>Annelida</taxon>
        <taxon>Polychaeta</taxon>
        <taxon>Sedentaria</taxon>
        <taxon>Canalipalpata</taxon>
        <taxon>Sabellida</taxon>
        <taxon>Oweniida</taxon>
        <taxon>Oweniidae</taxon>
        <taxon>Owenia</taxon>
    </lineage>
</organism>